<organism evidence="3 4">
    <name type="scientific">Caballeronia udeis</name>
    <dbReference type="NCBI Taxonomy" id="1232866"/>
    <lineage>
        <taxon>Bacteria</taxon>
        <taxon>Pseudomonadati</taxon>
        <taxon>Pseudomonadota</taxon>
        <taxon>Betaproteobacteria</taxon>
        <taxon>Burkholderiales</taxon>
        <taxon>Burkholderiaceae</taxon>
        <taxon>Caballeronia</taxon>
    </lineage>
</organism>
<proteinExistence type="predicted"/>
<dbReference type="Gene3D" id="3.40.630.30">
    <property type="match status" value="1"/>
</dbReference>
<feature type="region of interest" description="Disordered" evidence="1">
    <location>
        <begin position="98"/>
        <end position="161"/>
    </location>
</feature>
<dbReference type="SUPFAM" id="SSF55729">
    <property type="entry name" value="Acyl-CoA N-acyltransferases (Nat)"/>
    <property type="match status" value="1"/>
</dbReference>
<reference evidence="3 4" key="1">
    <citation type="submission" date="2016-01" db="EMBL/GenBank/DDBJ databases">
        <authorList>
            <person name="Oliw E.H."/>
        </authorList>
    </citation>
    <scope>NUCLEOTIDE SEQUENCE [LARGE SCALE GENOMIC DNA]</scope>
    <source>
        <strain evidence="3">LMG 27134</strain>
    </source>
</reference>
<gene>
    <name evidence="3" type="ORF">AWB69_08272</name>
</gene>
<dbReference type="EMBL" id="FCOK02000099">
    <property type="protein sequence ID" value="SAL69882.1"/>
    <property type="molecule type" value="Genomic_DNA"/>
</dbReference>
<evidence type="ECO:0000256" key="1">
    <source>
        <dbReference type="SAM" id="MobiDB-lite"/>
    </source>
</evidence>
<sequence>MPDHRAGSTSCMSLFPYAMALALSFGATRVIGVVSHSVARLYRRFGLDLCDIRAGTAPGCANIVACSIDLDPAAFHKLQCDPVTLLNSITRFGRLPLADPGMPDHSHPTEASAPAATCPSQFGTTERSTRKRQSRRPAPDISACLQGGNGAGCQSPSPSPA</sequence>
<evidence type="ECO:0000313" key="4">
    <source>
        <dbReference type="Proteomes" id="UP000054683"/>
    </source>
</evidence>
<feature type="transmembrane region" description="Helical" evidence="2">
    <location>
        <begin position="14"/>
        <end position="34"/>
    </location>
</feature>
<evidence type="ECO:0000313" key="3">
    <source>
        <dbReference type="EMBL" id="SAL69882.1"/>
    </source>
</evidence>
<dbReference type="AlphaFoldDB" id="A0A158JLW7"/>
<name>A0A158JLW7_9BURK</name>
<accession>A0A158JLW7</accession>
<protein>
    <submittedName>
        <fullName evidence="3">Autoinducer synthesis protein</fullName>
    </submittedName>
</protein>
<feature type="compositionally biased region" description="Polar residues" evidence="1">
    <location>
        <begin position="152"/>
        <end position="161"/>
    </location>
</feature>
<evidence type="ECO:0000256" key="2">
    <source>
        <dbReference type="SAM" id="Phobius"/>
    </source>
</evidence>
<dbReference type="InterPro" id="IPR016181">
    <property type="entry name" value="Acyl_CoA_acyltransferase"/>
</dbReference>
<keyword evidence="2" id="KW-0472">Membrane</keyword>
<keyword evidence="2" id="KW-1133">Transmembrane helix</keyword>
<dbReference type="Proteomes" id="UP000054683">
    <property type="component" value="Unassembled WGS sequence"/>
</dbReference>
<keyword evidence="2" id="KW-0812">Transmembrane</keyword>